<accession>A0ABU2JHK2</accession>
<proteinExistence type="predicted"/>
<dbReference type="PROSITE" id="PS50921">
    <property type="entry name" value="ANTAR"/>
    <property type="match status" value="1"/>
</dbReference>
<reference evidence="5" key="1">
    <citation type="submission" date="2023-07" db="EMBL/GenBank/DDBJ databases">
        <title>30 novel species of actinomycetes from the DSMZ collection.</title>
        <authorList>
            <person name="Nouioui I."/>
        </authorList>
    </citation>
    <scope>NUCLEOTIDE SEQUENCE [LARGE SCALE GENOMIC DNA]</scope>
    <source>
        <strain evidence="5">DSM 44399</strain>
    </source>
</reference>
<dbReference type="PIRSF" id="PIRSF036625">
    <property type="entry name" value="GAF_ANTAR"/>
    <property type="match status" value="1"/>
</dbReference>
<dbReference type="Gene3D" id="1.10.10.10">
    <property type="entry name" value="Winged helix-like DNA-binding domain superfamily/Winged helix DNA-binding domain"/>
    <property type="match status" value="1"/>
</dbReference>
<evidence type="ECO:0000313" key="4">
    <source>
        <dbReference type="EMBL" id="MDT0264434.1"/>
    </source>
</evidence>
<dbReference type="Pfam" id="PF03861">
    <property type="entry name" value="ANTAR"/>
    <property type="match status" value="1"/>
</dbReference>
<evidence type="ECO:0000313" key="5">
    <source>
        <dbReference type="Proteomes" id="UP001183176"/>
    </source>
</evidence>
<protein>
    <submittedName>
        <fullName evidence="4">GAF and ANTAR domain-containing protein</fullName>
    </submittedName>
</protein>
<dbReference type="Gene3D" id="3.30.450.40">
    <property type="match status" value="1"/>
</dbReference>
<dbReference type="RefSeq" id="WP_311425571.1">
    <property type="nucleotide sequence ID" value="NZ_JAVREH010000108.1"/>
</dbReference>
<gene>
    <name evidence="4" type="ORF">RM423_24060</name>
</gene>
<evidence type="ECO:0000256" key="2">
    <source>
        <dbReference type="ARBA" id="ARBA00023163"/>
    </source>
</evidence>
<dbReference type="InterPro" id="IPR029016">
    <property type="entry name" value="GAF-like_dom_sf"/>
</dbReference>
<keyword evidence="5" id="KW-1185">Reference proteome</keyword>
<dbReference type="EMBL" id="JAVREH010000108">
    <property type="protein sequence ID" value="MDT0264434.1"/>
    <property type="molecule type" value="Genomic_DNA"/>
</dbReference>
<comment type="caution">
    <text evidence="4">The sequence shown here is derived from an EMBL/GenBank/DDBJ whole genome shotgun (WGS) entry which is preliminary data.</text>
</comment>
<evidence type="ECO:0000256" key="1">
    <source>
        <dbReference type="ARBA" id="ARBA00023015"/>
    </source>
</evidence>
<dbReference type="Proteomes" id="UP001183176">
    <property type="component" value="Unassembled WGS sequence"/>
</dbReference>
<evidence type="ECO:0000259" key="3">
    <source>
        <dbReference type="PROSITE" id="PS50921"/>
    </source>
</evidence>
<dbReference type="SUPFAM" id="SSF55781">
    <property type="entry name" value="GAF domain-like"/>
    <property type="match status" value="1"/>
</dbReference>
<sequence length="249" mass="27155">MTDHEYADDFTALAELAEAFTMLVAAMHGGDPAVLTADRVVAMARPCMPRAQHAALIIRDGDRVDTAAHTHPIIRTIDSIRADTGEGPGLDALETNDIVISGDLESDPRWPKYGAKVTAETSIRSIAAYRLYLSSRHRAALMFYSDWPDAFDDLAIATGAIFAAYCSLTVTNNLLFEEPIRPRRAADVHREIGVAIGILMTTNNHTTNSAAAHLHRASRQLAQTLPDTARHVINHRGLPPAASADDRRR</sequence>
<dbReference type="InterPro" id="IPR012074">
    <property type="entry name" value="GAF_ANTAR"/>
</dbReference>
<name>A0ABU2JHK2_9ACTN</name>
<feature type="domain" description="ANTAR" evidence="3">
    <location>
        <begin position="172"/>
        <end position="233"/>
    </location>
</feature>
<dbReference type="InterPro" id="IPR036388">
    <property type="entry name" value="WH-like_DNA-bd_sf"/>
</dbReference>
<keyword evidence="1" id="KW-0805">Transcription regulation</keyword>
<keyword evidence="2" id="KW-0804">Transcription</keyword>
<dbReference type="InterPro" id="IPR005561">
    <property type="entry name" value="ANTAR"/>
</dbReference>
<organism evidence="4 5">
    <name type="scientific">Jatrophihabitans lederbergiae</name>
    <dbReference type="NCBI Taxonomy" id="3075547"/>
    <lineage>
        <taxon>Bacteria</taxon>
        <taxon>Bacillati</taxon>
        <taxon>Actinomycetota</taxon>
        <taxon>Actinomycetes</taxon>
        <taxon>Jatrophihabitantales</taxon>
        <taxon>Jatrophihabitantaceae</taxon>
        <taxon>Jatrophihabitans</taxon>
    </lineage>
</organism>